<accession>A0ACD5VAM7</accession>
<sequence>MLREAWPLQRVTGKKKKKKEEEEACKSKDDGGVPSSISTPPVKGKGESKDDGGVPFSIPPGMWKVESKDGGVPFSIPSWIWKSKDDGGGPSSIPPGMLKGMWNSKEARIRGSVVLVKMGDFRPSLLDGVQKMLSKHDGVSFHLVSATSPDPNHGNSGKVGRAAHLEEMVVSMNSTAAGESVFKVTFDSDESQGIPGAVIVRNNFRSEFFLKKLTLDGIPGKGTVIFVANSWIYPGGTARVFFTNDTYLPSKMPRLLVQYREYELNILRGDPTVGAYKEHDRVYGYDYYNDLGEPDRGEKYARPVLGGSQELPYPRRGRTGRDPTQADPKSESRIPLKSVEIYVPRDERFGNLKMSDYLGNSLKAITEDILPIIRTNVDTTPKEFDSFQDIYNLYNGLLLLPRTPALAEMKKKIPFEFIKSILPVDGDGLLNLPLPQVIKSYKFAWRTDEEFTREMLAGMNPVCIKRVTEFPVKSTLDYSVYGDQTSKITGDQIHPYLEEGLTVKQALESNRLYILDHHDNFMPFLERINKLEGNYIYASRTLLFLKADGTLKPLAIELSLPHRDGLQHGAESTVYPPANDGVDGQIWQLAKAYACVNDSAWHQLISHWLNTHAVMEPFVIATNRQLSVVHPVHKLLSPHYRETMNINALARTTLVNAGGLFELTVFPGKYALEMSSVVYKKWKLTEQGLPDDLVKRGMAVRDPSSPYGVRLLLKDYPYAVDGLVIWWAIEQWVTEYLSIYYPNDGVLRADKELEEWWTEVREVGHGDLKDQDWWPKMKTVQELTKTCTTIIWVASALHAAVNFGQYQYAGFPPNRPTVSRQKMPQPGTEEYTQLECGGEEADRVFICTITSQFQSILGITLIETLSKHSSDEVYLGQRDTPEWTSDAMALEAFERFGKRLVEIEEQITARNNDPALKNRKGPANMPYMLLYPNTSDLTGEKGRGLSGLGIPNSISI</sequence>
<reference evidence="1" key="1">
    <citation type="submission" date="2021-05" db="EMBL/GenBank/DDBJ databases">
        <authorList>
            <person name="Scholz U."/>
            <person name="Mascher M."/>
            <person name="Fiebig A."/>
        </authorList>
    </citation>
    <scope>NUCLEOTIDE SEQUENCE [LARGE SCALE GENOMIC DNA]</scope>
</reference>
<reference evidence="1" key="2">
    <citation type="submission" date="2025-09" db="UniProtKB">
        <authorList>
            <consortium name="EnsemblPlants"/>
        </authorList>
    </citation>
    <scope>IDENTIFICATION</scope>
</reference>
<dbReference type="EnsemblPlants" id="AVESA.00010b.r2.3AG0404300.4">
    <property type="protein sequence ID" value="AVESA.00010b.r2.3AG0404300.4.CDS"/>
    <property type="gene ID" value="AVESA.00010b.r2.3AG0404300"/>
</dbReference>
<protein>
    <submittedName>
        <fullName evidence="1">Uncharacterized protein</fullName>
    </submittedName>
</protein>
<evidence type="ECO:0000313" key="2">
    <source>
        <dbReference type="Proteomes" id="UP001732700"/>
    </source>
</evidence>
<proteinExistence type="predicted"/>
<organism evidence="1 2">
    <name type="scientific">Avena sativa</name>
    <name type="common">Oat</name>
    <dbReference type="NCBI Taxonomy" id="4498"/>
    <lineage>
        <taxon>Eukaryota</taxon>
        <taxon>Viridiplantae</taxon>
        <taxon>Streptophyta</taxon>
        <taxon>Embryophyta</taxon>
        <taxon>Tracheophyta</taxon>
        <taxon>Spermatophyta</taxon>
        <taxon>Magnoliopsida</taxon>
        <taxon>Liliopsida</taxon>
        <taxon>Poales</taxon>
        <taxon>Poaceae</taxon>
        <taxon>BOP clade</taxon>
        <taxon>Pooideae</taxon>
        <taxon>Poodae</taxon>
        <taxon>Poeae</taxon>
        <taxon>Poeae Chloroplast Group 1 (Aveneae type)</taxon>
        <taxon>Aveninae</taxon>
        <taxon>Avena</taxon>
    </lineage>
</organism>
<dbReference type="Proteomes" id="UP001732700">
    <property type="component" value="Chromosome 3A"/>
</dbReference>
<keyword evidence="2" id="KW-1185">Reference proteome</keyword>
<evidence type="ECO:0000313" key="1">
    <source>
        <dbReference type="EnsemblPlants" id="AVESA.00010b.r2.3AG0404300.4.CDS"/>
    </source>
</evidence>
<name>A0ACD5VAM7_AVESA</name>